<dbReference type="AlphaFoldDB" id="A0A6J4SII5"/>
<proteinExistence type="predicted"/>
<accession>A0A6J4SII5</accession>
<feature type="compositionally biased region" description="Basic residues" evidence="1">
    <location>
        <begin position="77"/>
        <end position="93"/>
    </location>
</feature>
<evidence type="ECO:0000313" key="2">
    <source>
        <dbReference type="EMBL" id="CAA9499959.1"/>
    </source>
</evidence>
<sequence>EHARLGDDGDRHLALHSLRARPLLGWHRRCLCGSHPGRGDLRPGRLGILDPRPGRDRNRPGAAGHPGFAARTGRVLPVRRARRKSRGPRRYRL</sequence>
<reference evidence="2" key="1">
    <citation type="submission" date="2020-02" db="EMBL/GenBank/DDBJ databases">
        <authorList>
            <person name="Meier V. D."/>
        </authorList>
    </citation>
    <scope>NUCLEOTIDE SEQUENCE</scope>
    <source>
        <strain evidence="2">AVDCRST_MAG17</strain>
    </source>
</reference>
<dbReference type="EMBL" id="CADCVV010000095">
    <property type="protein sequence ID" value="CAA9499959.1"/>
    <property type="molecule type" value="Genomic_DNA"/>
</dbReference>
<feature type="region of interest" description="Disordered" evidence="1">
    <location>
        <begin position="36"/>
        <end position="93"/>
    </location>
</feature>
<feature type="non-terminal residue" evidence="2">
    <location>
        <position position="1"/>
    </location>
</feature>
<organism evidence="2">
    <name type="scientific">uncultured Solirubrobacterales bacterium</name>
    <dbReference type="NCBI Taxonomy" id="768556"/>
    <lineage>
        <taxon>Bacteria</taxon>
        <taxon>Bacillati</taxon>
        <taxon>Actinomycetota</taxon>
        <taxon>Thermoleophilia</taxon>
        <taxon>Solirubrobacterales</taxon>
        <taxon>environmental samples</taxon>
    </lineage>
</organism>
<name>A0A6J4SII5_9ACTN</name>
<evidence type="ECO:0000256" key="1">
    <source>
        <dbReference type="SAM" id="MobiDB-lite"/>
    </source>
</evidence>
<feature type="non-terminal residue" evidence="2">
    <location>
        <position position="93"/>
    </location>
</feature>
<protein>
    <submittedName>
        <fullName evidence="2">Uncharacterized protein</fullName>
    </submittedName>
</protein>
<gene>
    <name evidence="2" type="ORF">AVDCRST_MAG17-1311</name>
</gene>